<evidence type="ECO:0000313" key="1">
    <source>
        <dbReference type="EMBL" id="ONM56402.1"/>
    </source>
</evidence>
<dbReference type="eggNOG" id="KOG0133">
    <property type="taxonomic scope" value="Eukaryota"/>
</dbReference>
<dbReference type="PANTHER" id="PTHR48454">
    <property type="entry name" value="PUTATIVE RNA-BINDING DOMAIN-CONTAINING PROTEIN-RELATED"/>
    <property type="match status" value="1"/>
</dbReference>
<dbReference type="SMR" id="A0A1D6I8N1"/>
<accession>A0A1D6I8N1</accession>
<dbReference type="InParanoid" id="A0A1D6I8N1"/>
<proteinExistence type="predicted"/>
<sequence>MKQLMWSNDGNHADEESCTLFLCSISLREYSRSRTSALEHLKKKSAKDLPAKSSDVVETKRVEALVPSSVGTVVTAELEDNGHRASGEWHGDNVQVIGQQQKIYIIKVPKFAGDDLWNKIQAAQAHLDHLTQERDAINRRRQKQKDVCDQYREKLEAARREKWEARTALGDKKNDLNNVRSVLGKLHQANSVEELDELVLKKDYDVLLTNLKFLEENTRKIQKYLEDERTALRKLKRNTEQLMKYVKRPTLNGLSLDQSPPRRYRPLVVAVLVHLVQVEKIPGYMERKNEYFFRYRDDRNAAEIFRANGDINGLKSHCNSQLKVIGDGGDPNGHYDKDDHQ</sequence>
<gene>
    <name evidence="1" type="ORF">ZEAMMB73_Zm00001d021166</name>
</gene>
<organism evidence="1">
    <name type="scientific">Zea mays</name>
    <name type="common">Maize</name>
    <dbReference type="NCBI Taxonomy" id="4577"/>
    <lineage>
        <taxon>Eukaryota</taxon>
        <taxon>Viridiplantae</taxon>
        <taxon>Streptophyta</taxon>
        <taxon>Embryophyta</taxon>
        <taxon>Tracheophyta</taxon>
        <taxon>Spermatophyta</taxon>
        <taxon>Magnoliopsida</taxon>
        <taxon>Liliopsida</taxon>
        <taxon>Poales</taxon>
        <taxon>Poaceae</taxon>
        <taxon>PACMAD clade</taxon>
        <taxon>Panicoideae</taxon>
        <taxon>Andropogonodae</taxon>
        <taxon>Andropogoneae</taxon>
        <taxon>Tripsacinae</taxon>
        <taxon>Zea</taxon>
    </lineage>
</organism>
<name>A0A1D6I8N1_MAIZE</name>
<dbReference type="eggNOG" id="KOG0831">
    <property type="taxonomic scope" value="Eukaryota"/>
</dbReference>
<dbReference type="ExpressionAtlas" id="A0A1D6I8N1">
    <property type="expression patterns" value="baseline"/>
</dbReference>
<dbReference type="AlphaFoldDB" id="A0A1D6I8N1"/>
<protein>
    <submittedName>
        <fullName evidence="1">Proton pump-interactor 1</fullName>
    </submittedName>
</protein>
<dbReference type="EMBL" id="CM007650">
    <property type="protein sequence ID" value="ONM56402.1"/>
    <property type="molecule type" value="Genomic_DNA"/>
</dbReference>
<dbReference type="PaxDb" id="4577-GRMZM2G462690_P01"/>
<reference evidence="1" key="1">
    <citation type="submission" date="2015-12" db="EMBL/GenBank/DDBJ databases">
        <title>Update maize B73 reference genome by single molecule sequencing technologies.</title>
        <authorList>
            <consortium name="Maize Genome Sequencing Project"/>
            <person name="Ware D."/>
        </authorList>
    </citation>
    <scope>NUCLEOTIDE SEQUENCE [LARGE SCALE GENOMIC DNA]</scope>
    <source>
        <tissue evidence="1">Seedling</tissue>
    </source>
</reference>
<dbReference type="PANTHER" id="PTHR48454:SF1">
    <property type="entry name" value="PROTON PUMP-INTERACTOR 1"/>
    <property type="match status" value="1"/>
</dbReference>